<protein>
    <submittedName>
        <fullName evidence="1">Uncharacterized protein</fullName>
    </submittedName>
</protein>
<evidence type="ECO:0000313" key="1">
    <source>
        <dbReference type="EMBL" id="JAD18498.1"/>
    </source>
</evidence>
<dbReference type="AlphaFoldDB" id="A0A0A8Y0C8"/>
<name>A0A0A8Y0C8_ARUDO</name>
<sequence>MKQTNESEVFSSIFPSLHLGGSDSMVWSLGKRILRACLVELP</sequence>
<reference evidence="1" key="1">
    <citation type="submission" date="2014-09" db="EMBL/GenBank/DDBJ databases">
        <authorList>
            <person name="Magalhaes I.L.F."/>
            <person name="Oliveira U."/>
            <person name="Santos F.R."/>
            <person name="Vidigal T.H.D.A."/>
            <person name="Brescovit A.D."/>
            <person name="Santos A.J."/>
        </authorList>
    </citation>
    <scope>NUCLEOTIDE SEQUENCE</scope>
    <source>
        <tissue evidence="1">Shoot tissue taken approximately 20 cm above the soil surface</tissue>
    </source>
</reference>
<organism evidence="1">
    <name type="scientific">Arundo donax</name>
    <name type="common">Giant reed</name>
    <name type="synonym">Donax arundinaceus</name>
    <dbReference type="NCBI Taxonomy" id="35708"/>
    <lineage>
        <taxon>Eukaryota</taxon>
        <taxon>Viridiplantae</taxon>
        <taxon>Streptophyta</taxon>
        <taxon>Embryophyta</taxon>
        <taxon>Tracheophyta</taxon>
        <taxon>Spermatophyta</taxon>
        <taxon>Magnoliopsida</taxon>
        <taxon>Liliopsida</taxon>
        <taxon>Poales</taxon>
        <taxon>Poaceae</taxon>
        <taxon>PACMAD clade</taxon>
        <taxon>Arundinoideae</taxon>
        <taxon>Arundineae</taxon>
        <taxon>Arundo</taxon>
    </lineage>
</organism>
<reference evidence="1" key="2">
    <citation type="journal article" date="2015" name="Data Brief">
        <title>Shoot transcriptome of the giant reed, Arundo donax.</title>
        <authorList>
            <person name="Barrero R.A."/>
            <person name="Guerrero F.D."/>
            <person name="Moolhuijzen P."/>
            <person name="Goolsby J.A."/>
            <person name="Tidwell J."/>
            <person name="Bellgard S.E."/>
            <person name="Bellgard M.I."/>
        </authorList>
    </citation>
    <scope>NUCLEOTIDE SEQUENCE</scope>
    <source>
        <tissue evidence="1">Shoot tissue taken approximately 20 cm above the soil surface</tissue>
    </source>
</reference>
<dbReference type="EMBL" id="GBRH01279397">
    <property type="protein sequence ID" value="JAD18498.1"/>
    <property type="molecule type" value="Transcribed_RNA"/>
</dbReference>
<proteinExistence type="predicted"/>
<accession>A0A0A8Y0C8</accession>